<dbReference type="Proteomes" id="UP000324897">
    <property type="component" value="Unassembled WGS sequence"/>
</dbReference>
<reference evidence="6 7" key="1">
    <citation type="journal article" date="2019" name="Sci. Rep.">
        <title>A high-quality genome of Eragrostis curvula grass provides insights into Poaceae evolution and supports new strategies to enhance forage quality.</title>
        <authorList>
            <person name="Carballo J."/>
            <person name="Santos B.A.C.M."/>
            <person name="Zappacosta D."/>
            <person name="Garbus I."/>
            <person name="Selva J.P."/>
            <person name="Gallo C.A."/>
            <person name="Diaz A."/>
            <person name="Albertini E."/>
            <person name="Caccamo M."/>
            <person name="Echenique V."/>
        </authorList>
    </citation>
    <scope>NUCLEOTIDE SEQUENCE [LARGE SCALE GENOMIC DNA]</scope>
    <source>
        <strain evidence="7">cv. Victoria</strain>
        <tissue evidence="6">Leaf</tissue>
    </source>
</reference>
<sequence>MADRNAAAVATLRGTRASTEDASDSRDGEAMASSSDRTVKEDAMAGFDRAMPRKVQAQWKNCTTIVLSPGEKCDDQSCDEECYKVFRRHGQCVDTGCGCVFRHPGEETEELS</sequence>
<organism evidence="6 7">
    <name type="scientific">Eragrostis curvula</name>
    <name type="common">weeping love grass</name>
    <dbReference type="NCBI Taxonomy" id="38414"/>
    <lineage>
        <taxon>Eukaryota</taxon>
        <taxon>Viridiplantae</taxon>
        <taxon>Streptophyta</taxon>
        <taxon>Embryophyta</taxon>
        <taxon>Tracheophyta</taxon>
        <taxon>Spermatophyta</taxon>
        <taxon>Magnoliopsida</taxon>
        <taxon>Liliopsida</taxon>
        <taxon>Poales</taxon>
        <taxon>Poaceae</taxon>
        <taxon>PACMAD clade</taxon>
        <taxon>Chloridoideae</taxon>
        <taxon>Eragrostideae</taxon>
        <taxon>Eragrostidinae</taxon>
        <taxon>Eragrostis</taxon>
    </lineage>
</organism>
<comment type="similarity">
    <text evidence="1">Belongs to the DEFL family.</text>
</comment>
<dbReference type="Gramene" id="TVU13480">
    <property type="protein sequence ID" value="TVU13480"/>
    <property type="gene ID" value="EJB05_40538"/>
</dbReference>
<evidence type="ECO:0000256" key="3">
    <source>
        <dbReference type="ARBA" id="ARBA00022577"/>
    </source>
</evidence>
<dbReference type="Pfam" id="PF07333">
    <property type="entry name" value="SLR1-BP"/>
    <property type="match status" value="1"/>
</dbReference>
<protein>
    <submittedName>
        <fullName evidence="6">Uncharacterized protein</fullName>
    </submittedName>
</protein>
<accession>A0A5J9TQ71</accession>
<dbReference type="OrthoDB" id="10455541at2759"/>
<dbReference type="InterPro" id="IPR010851">
    <property type="entry name" value="DEFL"/>
</dbReference>
<evidence type="ECO:0000256" key="5">
    <source>
        <dbReference type="SAM" id="MobiDB-lite"/>
    </source>
</evidence>
<evidence type="ECO:0000256" key="1">
    <source>
        <dbReference type="ARBA" id="ARBA00006722"/>
    </source>
</evidence>
<keyword evidence="4" id="KW-0611">Plant defense</keyword>
<gene>
    <name evidence="6" type="ORF">EJB05_40538</name>
</gene>
<comment type="caution">
    <text evidence="6">The sequence shown here is derived from an EMBL/GenBank/DDBJ whole genome shotgun (WGS) entry which is preliminary data.</text>
</comment>
<feature type="non-terminal residue" evidence="6">
    <location>
        <position position="1"/>
    </location>
</feature>
<proteinExistence type="inferred from homology"/>
<keyword evidence="2" id="KW-0929">Antimicrobial</keyword>
<evidence type="ECO:0000313" key="7">
    <source>
        <dbReference type="Proteomes" id="UP000324897"/>
    </source>
</evidence>
<evidence type="ECO:0000256" key="4">
    <source>
        <dbReference type="ARBA" id="ARBA00022821"/>
    </source>
</evidence>
<keyword evidence="7" id="KW-1185">Reference proteome</keyword>
<dbReference type="AlphaFoldDB" id="A0A5J9TQ71"/>
<name>A0A5J9TQ71_9POAL</name>
<evidence type="ECO:0000313" key="6">
    <source>
        <dbReference type="EMBL" id="TVU13480.1"/>
    </source>
</evidence>
<dbReference type="EMBL" id="RWGY01000034">
    <property type="protein sequence ID" value="TVU13480.1"/>
    <property type="molecule type" value="Genomic_DNA"/>
</dbReference>
<keyword evidence="3" id="KW-0295">Fungicide</keyword>
<feature type="region of interest" description="Disordered" evidence="5">
    <location>
        <begin position="1"/>
        <end position="41"/>
    </location>
</feature>
<dbReference type="GO" id="GO:0050832">
    <property type="term" value="P:defense response to fungus"/>
    <property type="evidence" value="ECO:0007669"/>
    <property type="project" value="UniProtKB-KW"/>
</dbReference>
<evidence type="ECO:0000256" key="2">
    <source>
        <dbReference type="ARBA" id="ARBA00022529"/>
    </source>
</evidence>
<dbReference type="GO" id="GO:0031640">
    <property type="term" value="P:killing of cells of another organism"/>
    <property type="evidence" value="ECO:0007669"/>
    <property type="project" value="UniProtKB-KW"/>
</dbReference>